<dbReference type="SMART" id="SM00097">
    <property type="entry name" value="WNT1"/>
    <property type="match status" value="1"/>
</dbReference>
<keyword evidence="5" id="KW-0272">Extracellular matrix</keyword>
<evidence type="ECO:0000256" key="3">
    <source>
        <dbReference type="ARBA" id="ARBA00022473"/>
    </source>
</evidence>
<dbReference type="OrthoDB" id="5945655at2759"/>
<dbReference type="GO" id="GO:0045165">
    <property type="term" value="P:cell fate commitment"/>
    <property type="evidence" value="ECO:0007669"/>
    <property type="project" value="TreeGrafter"/>
</dbReference>
<dbReference type="EMBL" id="CAJPEV010002956">
    <property type="protein sequence ID" value="CAG0898523.1"/>
    <property type="molecule type" value="Genomic_DNA"/>
</dbReference>
<proteinExistence type="inferred from homology"/>
<comment type="similarity">
    <text evidence="2 10">Belongs to the Wnt family.</text>
</comment>
<evidence type="ECO:0000256" key="6">
    <source>
        <dbReference type="ARBA" id="ARBA00022687"/>
    </source>
</evidence>
<dbReference type="Gene3D" id="3.30.2460.20">
    <property type="match status" value="1"/>
</dbReference>
<dbReference type="GO" id="GO:0030182">
    <property type="term" value="P:neuron differentiation"/>
    <property type="evidence" value="ECO:0007669"/>
    <property type="project" value="TreeGrafter"/>
</dbReference>
<evidence type="ECO:0000256" key="1">
    <source>
        <dbReference type="ARBA" id="ARBA00004498"/>
    </source>
</evidence>
<keyword evidence="8" id="KW-0325">Glycoprotein</keyword>
<keyword evidence="9" id="KW-0449">Lipoprotein</keyword>
<dbReference type="PANTHER" id="PTHR12027">
    <property type="entry name" value="WNT RELATED"/>
    <property type="match status" value="1"/>
</dbReference>
<dbReference type="Proteomes" id="UP000677054">
    <property type="component" value="Unassembled WGS sequence"/>
</dbReference>
<dbReference type="InterPro" id="IPR018161">
    <property type="entry name" value="Wnt_CS"/>
</dbReference>
<dbReference type="CDD" id="cd19340">
    <property type="entry name" value="Wnt_Wnt8"/>
    <property type="match status" value="1"/>
</dbReference>
<sequence length="323" mass="35909">MPASLSLTESVAIGAQLGIEECRHQFKWERWNCPKSAFLRSGELRPATRETAFVHAITSAGISYTLTKNCSLGEIEACTCDPSPGLHSRSRSRSDRSSWKWGGCSDNVRFGEGVARQFLDALEDGHDAQALSNLHNNHAGRVAVRRTMQRQCKCHGVSGSCATKTCWMGLAPFRSVGDFLKKQYRKAVRMDSLNGNEAEKNAIHVRRAAGPRRGKGKRQGQGQGRGISKRTLVYLEPSPDYCSHNVTAETKGTLGRECSRERGPGVSPSERRSCRNLCRDCGLRVASYTVNQESSCNCKFHWCCHVTCDTCKERLKRYICVSR</sequence>
<dbReference type="InterPro" id="IPR005817">
    <property type="entry name" value="Wnt"/>
</dbReference>
<dbReference type="Pfam" id="PF00110">
    <property type="entry name" value="wnt"/>
    <property type="match status" value="1"/>
</dbReference>
<evidence type="ECO:0000256" key="10">
    <source>
        <dbReference type="RuleBase" id="RU003500"/>
    </source>
</evidence>
<dbReference type="PROSITE" id="PS00246">
    <property type="entry name" value="WNT1"/>
    <property type="match status" value="1"/>
</dbReference>
<feature type="compositionally biased region" description="Basic residues" evidence="11">
    <location>
        <begin position="206"/>
        <end position="218"/>
    </location>
</feature>
<evidence type="ECO:0000256" key="4">
    <source>
        <dbReference type="ARBA" id="ARBA00022525"/>
    </source>
</evidence>
<dbReference type="EMBL" id="LR902473">
    <property type="protein sequence ID" value="CAD7250598.1"/>
    <property type="molecule type" value="Genomic_DNA"/>
</dbReference>
<dbReference type="FunFam" id="3.30.2460.20:FF:000003">
    <property type="entry name" value="Protein Wnt"/>
    <property type="match status" value="1"/>
</dbReference>
<gene>
    <name evidence="12" type="ORF">DSTB1V02_LOCUS10369</name>
</gene>
<keyword evidence="4" id="KW-0964">Secreted</keyword>
<evidence type="ECO:0000256" key="5">
    <source>
        <dbReference type="ARBA" id="ARBA00022530"/>
    </source>
</evidence>
<accession>A0A7R9AAW9</accession>
<evidence type="ECO:0000256" key="11">
    <source>
        <dbReference type="SAM" id="MobiDB-lite"/>
    </source>
</evidence>
<dbReference type="GO" id="GO:0005109">
    <property type="term" value="F:frizzled binding"/>
    <property type="evidence" value="ECO:0007669"/>
    <property type="project" value="TreeGrafter"/>
</dbReference>
<evidence type="ECO:0000313" key="12">
    <source>
        <dbReference type="EMBL" id="CAD7250598.1"/>
    </source>
</evidence>
<evidence type="ECO:0000256" key="2">
    <source>
        <dbReference type="ARBA" id="ARBA00005683"/>
    </source>
</evidence>
<dbReference type="GO" id="GO:0005615">
    <property type="term" value="C:extracellular space"/>
    <property type="evidence" value="ECO:0007669"/>
    <property type="project" value="TreeGrafter"/>
</dbReference>
<evidence type="ECO:0000256" key="8">
    <source>
        <dbReference type="ARBA" id="ARBA00023180"/>
    </source>
</evidence>
<dbReference type="PRINTS" id="PR01349">
    <property type="entry name" value="WNTPROTEIN"/>
</dbReference>
<dbReference type="GO" id="GO:0005125">
    <property type="term" value="F:cytokine activity"/>
    <property type="evidence" value="ECO:0007669"/>
    <property type="project" value="TreeGrafter"/>
</dbReference>
<keyword evidence="13" id="KW-1185">Reference proteome</keyword>
<comment type="function">
    <text evidence="10">Ligand for members of the frizzled family of seven transmembrane receptors.</text>
</comment>
<dbReference type="AlphaFoldDB" id="A0A7R9AAW9"/>
<comment type="subcellular location">
    <subcellularLocation>
        <location evidence="1 10">Secreted</location>
        <location evidence="1 10">Extracellular space</location>
        <location evidence="1 10">Extracellular matrix</location>
    </subcellularLocation>
</comment>
<organism evidence="12">
    <name type="scientific">Darwinula stevensoni</name>
    <dbReference type="NCBI Taxonomy" id="69355"/>
    <lineage>
        <taxon>Eukaryota</taxon>
        <taxon>Metazoa</taxon>
        <taxon>Ecdysozoa</taxon>
        <taxon>Arthropoda</taxon>
        <taxon>Crustacea</taxon>
        <taxon>Oligostraca</taxon>
        <taxon>Ostracoda</taxon>
        <taxon>Podocopa</taxon>
        <taxon>Podocopida</taxon>
        <taxon>Darwinulocopina</taxon>
        <taxon>Darwinuloidea</taxon>
        <taxon>Darwinulidae</taxon>
        <taxon>Darwinula</taxon>
    </lineage>
</organism>
<name>A0A7R9AAW9_9CRUS</name>
<evidence type="ECO:0000256" key="9">
    <source>
        <dbReference type="ARBA" id="ARBA00023288"/>
    </source>
</evidence>
<feature type="region of interest" description="Disordered" evidence="11">
    <location>
        <begin position="206"/>
        <end position="229"/>
    </location>
</feature>
<evidence type="ECO:0000256" key="7">
    <source>
        <dbReference type="ARBA" id="ARBA00023157"/>
    </source>
</evidence>
<dbReference type="GO" id="GO:0060070">
    <property type="term" value="P:canonical Wnt signaling pathway"/>
    <property type="evidence" value="ECO:0007669"/>
    <property type="project" value="TreeGrafter"/>
</dbReference>
<protein>
    <recommendedName>
        <fullName evidence="10">Protein Wnt</fullName>
    </recommendedName>
</protein>
<evidence type="ECO:0000313" key="13">
    <source>
        <dbReference type="Proteomes" id="UP000677054"/>
    </source>
</evidence>
<reference evidence="12" key="1">
    <citation type="submission" date="2020-11" db="EMBL/GenBank/DDBJ databases">
        <authorList>
            <person name="Tran Van P."/>
        </authorList>
    </citation>
    <scope>NUCLEOTIDE SEQUENCE</scope>
</reference>
<keyword evidence="7" id="KW-1015">Disulfide bond</keyword>
<dbReference type="InterPro" id="IPR043158">
    <property type="entry name" value="Wnt_C"/>
</dbReference>
<dbReference type="PANTHER" id="PTHR12027:SF81">
    <property type="entry name" value="WNT INHIBITOR OF DORSAL PROTEIN"/>
    <property type="match status" value="1"/>
</dbReference>
<keyword evidence="6 10" id="KW-0879">Wnt signaling pathway</keyword>
<keyword evidence="3 10" id="KW-0217">Developmental protein</keyword>